<dbReference type="Proteomes" id="UP000431401">
    <property type="component" value="Unassembled WGS sequence"/>
</dbReference>
<dbReference type="EMBL" id="WEGI01000025">
    <property type="protein sequence ID" value="MQY31877.1"/>
    <property type="molecule type" value="Genomic_DNA"/>
</dbReference>
<dbReference type="Gene3D" id="3.30.70.20">
    <property type="match status" value="1"/>
</dbReference>
<dbReference type="SUPFAM" id="SSF54862">
    <property type="entry name" value="4Fe-4S ferredoxins"/>
    <property type="match status" value="1"/>
</dbReference>
<evidence type="ECO:0000313" key="9">
    <source>
        <dbReference type="Proteomes" id="UP000431401"/>
    </source>
</evidence>
<keyword evidence="3" id="KW-0479">Metal-binding</keyword>
<protein>
    <recommendedName>
        <fullName evidence="10">Ferredoxin</fullName>
    </recommendedName>
</protein>
<comment type="cofactor">
    <cofactor evidence="1">
        <name>[3Fe-4S] cluster</name>
        <dbReference type="ChEBI" id="CHEBI:21137"/>
    </cofactor>
</comment>
<name>A0A7K0E280_9NOCA</name>
<dbReference type="InterPro" id="IPR051269">
    <property type="entry name" value="Fe-S_cluster_ET"/>
</dbReference>
<dbReference type="GO" id="GO:0051538">
    <property type="term" value="F:3 iron, 4 sulfur cluster binding"/>
    <property type="evidence" value="ECO:0007669"/>
    <property type="project" value="UniProtKB-KW"/>
</dbReference>
<organism evidence="8 9">
    <name type="scientific">Nocardia aurantia</name>
    <dbReference type="NCBI Taxonomy" id="2585199"/>
    <lineage>
        <taxon>Bacteria</taxon>
        <taxon>Bacillati</taxon>
        <taxon>Actinomycetota</taxon>
        <taxon>Actinomycetes</taxon>
        <taxon>Mycobacteriales</taxon>
        <taxon>Nocardiaceae</taxon>
        <taxon>Nocardia</taxon>
    </lineage>
</organism>
<dbReference type="PANTHER" id="PTHR36923:SF3">
    <property type="entry name" value="FERREDOXIN"/>
    <property type="match status" value="1"/>
</dbReference>
<keyword evidence="9" id="KW-1185">Reference proteome</keyword>
<dbReference type="PANTHER" id="PTHR36923">
    <property type="entry name" value="FERREDOXIN"/>
    <property type="match status" value="1"/>
</dbReference>
<comment type="caution">
    <text evidence="8">The sequence shown here is derived from an EMBL/GenBank/DDBJ whole genome shotgun (WGS) entry which is preliminary data.</text>
</comment>
<keyword evidence="4" id="KW-0249">Electron transport</keyword>
<evidence type="ECO:0000256" key="7">
    <source>
        <dbReference type="ARBA" id="ARBA00023291"/>
    </source>
</evidence>
<dbReference type="AlphaFoldDB" id="A0A7K0E280"/>
<evidence type="ECO:0000256" key="3">
    <source>
        <dbReference type="ARBA" id="ARBA00022723"/>
    </source>
</evidence>
<dbReference type="OrthoDB" id="9803319at2"/>
<dbReference type="Pfam" id="PF13459">
    <property type="entry name" value="Fer4_15"/>
    <property type="match status" value="1"/>
</dbReference>
<keyword evidence="6" id="KW-0411">Iron-sulfur</keyword>
<evidence type="ECO:0008006" key="10">
    <source>
        <dbReference type="Google" id="ProtNLM"/>
    </source>
</evidence>
<gene>
    <name evidence="8" type="ORF">NRB56_74890</name>
</gene>
<sequence length="63" mass="6909">MRLIADREVCEGHAMCLSLIPDLVTLDDDGRATVAREVPATAEEDVRLAVDSCPVQALRWTDV</sequence>
<proteinExistence type="predicted"/>
<evidence type="ECO:0000313" key="8">
    <source>
        <dbReference type="EMBL" id="MQY31877.1"/>
    </source>
</evidence>
<evidence type="ECO:0000256" key="6">
    <source>
        <dbReference type="ARBA" id="ARBA00023014"/>
    </source>
</evidence>
<keyword evidence="7" id="KW-0003">3Fe-4S</keyword>
<accession>A0A7K0E280</accession>
<dbReference type="RefSeq" id="WP_153349095.1">
    <property type="nucleotide sequence ID" value="NZ_WEGI01000025.1"/>
</dbReference>
<keyword evidence="2" id="KW-0813">Transport</keyword>
<evidence type="ECO:0000256" key="4">
    <source>
        <dbReference type="ARBA" id="ARBA00022982"/>
    </source>
</evidence>
<reference evidence="8 9" key="1">
    <citation type="submission" date="2019-10" db="EMBL/GenBank/DDBJ databases">
        <title>Nocardia macrotermitis sp. nov. and Nocardia aurantia sp. nov., isolated from the gut of fungus growing-termite Macrotermes natalensis.</title>
        <authorList>
            <person name="Benndorf R."/>
            <person name="Schwitalla J."/>
            <person name="Martin K."/>
            <person name="De Beer W."/>
            <person name="Kaster A.-K."/>
            <person name="Vollmers J."/>
            <person name="Poulsen M."/>
            <person name="Beemelmanns C."/>
        </authorList>
    </citation>
    <scope>NUCLEOTIDE SEQUENCE [LARGE SCALE GENOMIC DNA]</scope>
    <source>
        <strain evidence="8 9">RB56</strain>
    </source>
</reference>
<keyword evidence="5" id="KW-0408">Iron</keyword>
<evidence type="ECO:0000256" key="1">
    <source>
        <dbReference type="ARBA" id="ARBA00001927"/>
    </source>
</evidence>
<evidence type="ECO:0000256" key="2">
    <source>
        <dbReference type="ARBA" id="ARBA00022448"/>
    </source>
</evidence>
<evidence type="ECO:0000256" key="5">
    <source>
        <dbReference type="ARBA" id="ARBA00023004"/>
    </source>
</evidence>
<dbReference type="GO" id="GO:0046872">
    <property type="term" value="F:metal ion binding"/>
    <property type="evidence" value="ECO:0007669"/>
    <property type="project" value="UniProtKB-KW"/>
</dbReference>